<dbReference type="PANTHER" id="PTHR40124">
    <property type="match status" value="1"/>
</dbReference>
<reference evidence="2 3" key="1">
    <citation type="journal article" date="2017" name="Mol. Ecol.">
        <title>Comparative and population genomic landscape of Phellinus noxius: A hypervariable fungus causing root rot in trees.</title>
        <authorList>
            <person name="Chung C.L."/>
            <person name="Lee T.J."/>
            <person name="Akiba M."/>
            <person name="Lee H.H."/>
            <person name="Kuo T.H."/>
            <person name="Liu D."/>
            <person name="Ke H.M."/>
            <person name="Yokoi T."/>
            <person name="Roa M.B."/>
            <person name="Lu M.J."/>
            <person name="Chang Y.Y."/>
            <person name="Ann P.J."/>
            <person name="Tsai J.N."/>
            <person name="Chen C.Y."/>
            <person name="Tzean S.S."/>
            <person name="Ota Y."/>
            <person name="Hattori T."/>
            <person name="Sahashi N."/>
            <person name="Liou R.F."/>
            <person name="Kikuchi T."/>
            <person name="Tsai I.J."/>
        </authorList>
    </citation>
    <scope>NUCLEOTIDE SEQUENCE [LARGE SCALE GENOMIC DNA]</scope>
    <source>
        <strain evidence="2 3">FFPRI411160</strain>
    </source>
</reference>
<keyword evidence="2" id="KW-0456">Lyase</keyword>
<comment type="caution">
    <text evidence="2">The sequence shown here is derived from an EMBL/GenBank/DDBJ whole genome shotgun (WGS) entry which is preliminary data.</text>
</comment>
<dbReference type="AlphaFoldDB" id="A0A286UPI2"/>
<dbReference type="Pfam" id="PF21294">
    <property type="entry name" value="Polysacc_lyase_14"/>
    <property type="match status" value="1"/>
</dbReference>
<protein>
    <submittedName>
        <fullName evidence="2">Polysaccharide lyase family 14</fullName>
    </submittedName>
</protein>
<keyword evidence="3" id="KW-1185">Reference proteome</keyword>
<sequence>MNLLYALFSLLPQPFSSPPQAPLHINPVSIDVDTKVTMDNWLFSDWNTYSFAWTTSTTFYPEVEVIDLSDDALGVHRVDTRRPPHTIVSAPNVSSSLEQKAWRIFYPKGSINPNGKIPGGMGFHVSGPKLFKDKLESANEVLFGYSVLFEEGFEWVKGGKLPGGFGGAEDNAYHCTGGRKEQRDTCYNLRLMWRKAGNGELYAYLPMTDENTVGLLKIPPKSIKNPDYGFSVGRGAFKFTSGSWVTIVQRIKLNDVGEQNGEIEIRADGKTVIFASGLTIRTTPNSTIKGIHFESFFGGHSPEWASPKDQYAYFTNISGAIIS</sequence>
<evidence type="ECO:0000259" key="1">
    <source>
        <dbReference type="Pfam" id="PF21294"/>
    </source>
</evidence>
<name>A0A286UPI2_9AGAM</name>
<gene>
    <name evidence="2" type="ORF">PNOK_0410900</name>
</gene>
<dbReference type="InParanoid" id="A0A286UPI2"/>
<evidence type="ECO:0000313" key="2">
    <source>
        <dbReference type="EMBL" id="PAV21482.1"/>
    </source>
</evidence>
<dbReference type="Proteomes" id="UP000217199">
    <property type="component" value="Unassembled WGS sequence"/>
</dbReference>
<dbReference type="EMBL" id="NBII01000003">
    <property type="protein sequence ID" value="PAV21482.1"/>
    <property type="molecule type" value="Genomic_DNA"/>
</dbReference>
<dbReference type="STRING" id="2282107.A0A286UPI2"/>
<accession>A0A286UPI2</accession>
<evidence type="ECO:0000313" key="3">
    <source>
        <dbReference type="Proteomes" id="UP000217199"/>
    </source>
</evidence>
<dbReference type="GO" id="GO:0016829">
    <property type="term" value="F:lyase activity"/>
    <property type="evidence" value="ECO:0007669"/>
    <property type="project" value="UniProtKB-KW"/>
</dbReference>
<dbReference type="OrthoDB" id="3337916at2759"/>
<feature type="domain" description="Polysaccharide lyase 14" evidence="1">
    <location>
        <begin position="98"/>
        <end position="317"/>
    </location>
</feature>
<dbReference type="PANTHER" id="PTHR40124:SF1">
    <property type="entry name" value="DISAGGREGATASE RELATED REPEAT PROTEIN"/>
    <property type="match status" value="1"/>
</dbReference>
<proteinExistence type="predicted"/>
<dbReference type="InterPro" id="IPR048958">
    <property type="entry name" value="Polysacc_lyase_14"/>
</dbReference>
<dbReference type="Gene3D" id="2.60.120.200">
    <property type="match status" value="1"/>
</dbReference>
<organism evidence="2 3">
    <name type="scientific">Pyrrhoderma noxium</name>
    <dbReference type="NCBI Taxonomy" id="2282107"/>
    <lineage>
        <taxon>Eukaryota</taxon>
        <taxon>Fungi</taxon>
        <taxon>Dikarya</taxon>
        <taxon>Basidiomycota</taxon>
        <taxon>Agaricomycotina</taxon>
        <taxon>Agaricomycetes</taxon>
        <taxon>Hymenochaetales</taxon>
        <taxon>Hymenochaetaceae</taxon>
        <taxon>Pyrrhoderma</taxon>
    </lineage>
</organism>